<name>A0A843XE24_COLES</name>
<gene>
    <name evidence="7" type="ORF">Taro_050691</name>
</gene>
<evidence type="ECO:0000256" key="3">
    <source>
        <dbReference type="ARBA" id="ARBA00022771"/>
    </source>
</evidence>
<keyword evidence="6" id="KW-1133">Transmembrane helix</keyword>
<comment type="caution">
    <text evidence="7">The sequence shown here is derived from an EMBL/GenBank/DDBJ whole genome shotgun (WGS) entry which is preliminary data.</text>
</comment>
<dbReference type="AlphaFoldDB" id="A0A843XE24"/>
<evidence type="ECO:0000256" key="2">
    <source>
        <dbReference type="ARBA" id="ARBA00022723"/>
    </source>
</evidence>
<evidence type="ECO:0000256" key="4">
    <source>
        <dbReference type="ARBA" id="ARBA00022833"/>
    </source>
</evidence>
<evidence type="ECO:0000313" key="8">
    <source>
        <dbReference type="Proteomes" id="UP000652761"/>
    </source>
</evidence>
<organism evidence="7 8">
    <name type="scientific">Colocasia esculenta</name>
    <name type="common">Wild taro</name>
    <name type="synonym">Arum esculentum</name>
    <dbReference type="NCBI Taxonomy" id="4460"/>
    <lineage>
        <taxon>Eukaryota</taxon>
        <taxon>Viridiplantae</taxon>
        <taxon>Streptophyta</taxon>
        <taxon>Embryophyta</taxon>
        <taxon>Tracheophyta</taxon>
        <taxon>Spermatophyta</taxon>
        <taxon>Magnoliopsida</taxon>
        <taxon>Liliopsida</taxon>
        <taxon>Araceae</taxon>
        <taxon>Aroideae</taxon>
        <taxon>Colocasieae</taxon>
        <taxon>Colocasia</taxon>
    </lineage>
</organism>
<dbReference type="EMBL" id="NMUH01007714">
    <property type="protein sequence ID" value="MQM17714.1"/>
    <property type="molecule type" value="Genomic_DNA"/>
</dbReference>
<evidence type="ECO:0000313" key="7">
    <source>
        <dbReference type="EMBL" id="MQM17714.1"/>
    </source>
</evidence>
<dbReference type="GO" id="GO:0008270">
    <property type="term" value="F:zinc ion binding"/>
    <property type="evidence" value="ECO:0007669"/>
    <property type="project" value="UniProtKB-KW"/>
</dbReference>
<keyword evidence="3" id="KW-0863">Zinc-finger</keyword>
<comment type="subcellular location">
    <subcellularLocation>
        <location evidence="1">Nucleus</location>
    </subcellularLocation>
</comment>
<dbReference type="SUPFAM" id="SSF53098">
    <property type="entry name" value="Ribonuclease H-like"/>
    <property type="match status" value="1"/>
</dbReference>
<evidence type="ECO:0000256" key="6">
    <source>
        <dbReference type="SAM" id="Phobius"/>
    </source>
</evidence>
<reference evidence="7" key="1">
    <citation type="submission" date="2017-07" db="EMBL/GenBank/DDBJ databases">
        <title>Taro Niue Genome Assembly and Annotation.</title>
        <authorList>
            <person name="Atibalentja N."/>
            <person name="Keating K."/>
            <person name="Fields C.J."/>
        </authorList>
    </citation>
    <scope>NUCLEOTIDE SEQUENCE</scope>
    <source>
        <strain evidence="7">Niue_2</strain>
        <tissue evidence="7">Leaf</tissue>
    </source>
</reference>
<evidence type="ECO:0000256" key="5">
    <source>
        <dbReference type="ARBA" id="ARBA00023242"/>
    </source>
</evidence>
<accession>A0A843XE24</accession>
<dbReference type="PANTHER" id="PTHR46481">
    <property type="entry name" value="ZINC FINGER BED DOMAIN-CONTAINING PROTEIN 4"/>
    <property type="match status" value="1"/>
</dbReference>
<dbReference type="GO" id="GO:0005634">
    <property type="term" value="C:nucleus"/>
    <property type="evidence" value="ECO:0007669"/>
    <property type="project" value="UniProtKB-SubCell"/>
</dbReference>
<proteinExistence type="predicted"/>
<evidence type="ECO:0000256" key="1">
    <source>
        <dbReference type="ARBA" id="ARBA00004123"/>
    </source>
</evidence>
<dbReference type="Proteomes" id="UP000652761">
    <property type="component" value="Unassembled WGS sequence"/>
</dbReference>
<dbReference type="InterPro" id="IPR052035">
    <property type="entry name" value="ZnF_BED_domain_contain"/>
</dbReference>
<sequence length="172" mass="19888">MINENYRKKIIAFENVPTPHTADNIDKKLYVITMDNASNNNAMVRDLRSWFCEKNLLVCHDRFFHIQCSAHILNLIVYDSLNVISKFIEKIHKTALYIRKTSKKKEAFKIALFHGYLSTSKGGILHDFFILLKLILIMEIVLLLSIGGITTHIYDCLKVFYNATLTLFGTNM</sequence>
<dbReference type="OrthoDB" id="1873329at2759"/>
<keyword evidence="4" id="KW-0862">Zinc</keyword>
<protein>
    <submittedName>
        <fullName evidence="7">Uncharacterized protein</fullName>
    </submittedName>
</protein>
<keyword evidence="2" id="KW-0479">Metal-binding</keyword>
<feature type="transmembrane region" description="Helical" evidence="6">
    <location>
        <begin position="128"/>
        <end position="149"/>
    </location>
</feature>
<dbReference type="PANTHER" id="PTHR46481:SF10">
    <property type="entry name" value="ZINC FINGER BED DOMAIN-CONTAINING PROTEIN 39"/>
    <property type="match status" value="1"/>
</dbReference>
<keyword evidence="6" id="KW-0472">Membrane</keyword>
<keyword evidence="6" id="KW-0812">Transmembrane</keyword>
<dbReference type="InterPro" id="IPR012337">
    <property type="entry name" value="RNaseH-like_sf"/>
</dbReference>
<keyword evidence="8" id="KW-1185">Reference proteome</keyword>
<keyword evidence="5" id="KW-0539">Nucleus</keyword>